<keyword evidence="2" id="KW-0521">NADP</keyword>
<proteinExistence type="inferred from homology"/>
<dbReference type="PANTHER" id="PTHR43490:SF99">
    <property type="entry name" value="SHORT-CHAIN DEHYDROGENASE_REDUCTASE"/>
    <property type="match status" value="1"/>
</dbReference>
<dbReference type="EMBL" id="BBLT01000002">
    <property type="protein sequence ID" value="GAL84331.1"/>
    <property type="molecule type" value="Genomic_DNA"/>
</dbReference>
<reference evidence="5 6" key="1">
    <citation type="submission" date="2014-09" db="EMBL/GenBank/DDBJ databases">
        <title>Sporocytophaga myxococcoides PG-01 genome sequencing.</title>
        <authorList>
            <person name="Liu L."/>
            <person name="Gao P.J."/>
            <person name="Chen G.J."/>
            <person name="Wang L.S."/>
        </authorList>
    </citation>
    <scope>NUCLEOTIDE SEQUENCE [LARGE SCALE GENOMIC DNA]</scope>
    <source>
        <strain evidence="5 6">PG-01</strain>
    </source>
</reference>
<dbReference type="InterPro" id="IPR036291">
    <property type="entry name" value="NAD(P)-bd_dom_sf"/>
</dbReference>
<organism evidence="5 6">
    <name type="scientific">Sporocytophaga myxococcoides</name>
    <dbReference type="NCBI Taxonomy" id="153721"/>
    <lineage>
        <taxon>Bacteria</taxon>
        <taxon>Pseudomonadati</taxon>
        <taxon>Bacteroidota</taxon>
        <taxon>Cytophagia</taxon>
        <taxon>Cytophagales</taxon>
        <taxon>Cytophagaceae</taxon>
        <taxon>Sporocytophaga</taxon>
    </lineage>
</organism>
<name>A0A098LBP7_9BACT</name>
<evidence type="ECO:0008006" key="7">
    <source>
        <dbReference type="Google" id="ProtNLM"/>
    </source>
</evidence>
<gene>
    <name evidence="5" type="ORF">MYP_1559</name>
</gene>
<dbReference type="OrthoDB" id="5786478at2"/>
<evidence type="ECO:0000256" key="4">
    <source>
        <dbReference type="RuleBase" id="RU000363"/>
    </source>
</evidence>
<dbReference type="AlphaFoldDB" id="A0A098LBP7"/>
<comment type="similarity">
    <text evidence="1 4">Belongs to the short-chain dehydrogenases/reductases (SDR) family.</text>
</comment>
<dbReference type="STRING" id="153721.MYP_1559"/>
<dbReference type="InterPro" id="IPR002347">
    <property type="entry name" value="SDR_fam"/>
</dbReference>
<accession>A0A098LBP7</accession>
<keyword evidence="6" id="KW-1185">Reference proteome</keyword>
<evidence type="ECO:0000313" key="5">
    <source>
        <dbReference type="EMBL" id="GAL84331.1"/>
    </source>
</evidence>
<dbReference type="GO" id="GO:0016020">
    <property type="term" value="C:membrane"/>
    <property type="evidence" value="ECO:0007669"/>
    <property type="project" value="TreeGrafter"/>
</dbReference>
<protein>
    <recommendedName>
        <fullName evidence="7">Short-chain dehydrogenase</fullName>
    </recommendedName>
</protein>
<dbReference type="Pfam" id="PF00106">
    <property type="entry name" value="adh_short"/>
    <property type="match status" value="1"/>
</dbReference>
<dbReference type="PANTHER" id="PTHR43490">
    <property type="entry name" value="(+)-NEOMENTHOL DEHYDROGENASE"/>
    <property type="match status" value="1"/>
</dbReference>
<evidence type="ECO:0000256" key="3">
    <source>
        <dbReference type="ARBA" id="ARBA00023002"/>
    </source>
</evidence>
<dbReference type="eggNOG" id="COG1028">
    <property type="taxonomic scope" value="Bacteria"/>
</dbReference>
<keyword evidence="3" id="KW-0560">Oxidoreductase</keyword>
<evidence type="ECO:0000256" key="2">
    <source>
        <dbReference type="ARBA" id="ARBA00022857"/>
    </source>
</evidence>
<dbReference type="RefSeq" id="WP_045460712.1">
    <property type="nucleotide sequence ID" value="NZ_BBLT01000002.1"/>
</dbReference>
<evidence type="ECO:0000256" key="1">
    <source>
        <dbReference type="ARBA" id="ARBA00006484"/>
    </source>
</evidence>
<dbReference type="Proteomes" id="UP000030185">
    <property type="component" value="Unassembled WGS sequence"/>
</dbReference>
<dbReference type="PRINTS" id="PR00081">
    <property type="entry name" value="GDHRDH"/>
</dbReference>
<comment type="caution">
    <text evidence="5">The sequence shown here is derived from an EMBL/GenBank/DDBJ whole genome shotgun (WGS) entry which is preliminary data.</text>
</comment>
<dbReference type="Gene3D" id="3.40.50.720">
    <property type="entry name" value="NAD(P)-binding Rossmann-like Domain"/>
    <property type="match status" value="1"/>
</dbReference>
<evidence type="ECO:0000313" key="6">
    <source>
        <dbReference type="Proteomes" id="UP000030185"/>
    </source>
</evidence>
<dbReference type="PRINTS" id="PR00080">
    <property type="entry name" value="SDRFAMILY"/>
</dbReference>
<dbReference type="GO" id="GO:0016491">
    <property type="term" value="F:oxidoreductase activity"/>
    <property type="evidence" value="ECO:0007669"/>
    <property type="project" value="UniProtKB-KW"/>
</dbReference>
<dbReference type="SUPFAM" id="SSF51735">
    <property type="entry name" value="NAD(P)-binding Rossmann-fold domains"/>
    <property type="match status" value="1"/>
</dbReference>
<sequence>MEQVAVVTGANRGIGLEISKRLADLGFTVIFTARDEEKGRKAMNSLLKSGRKLVFFKLDVTDKTDGIRLSQFLEKEYGRVDVLFNNAAILPDENESAVSIDLSLVSKTFETNTVGAFRVAQSVISLMKKNNYGRIINISSGLGALSSMGGGYPAYRISKASLNAITKMLADELSHFNILVNSVDPGWVKTDMGGPNASKTAAQAVDNILWLAQLPDNGPSGKFFRNKEEALW</sequence>